<dbReference type="InterPro" id="IPR044149">
    <property type="entry name" value="Nitrilases_CHs"/>
</dbReference>
<feature type="domain" description="CN hydrolase" evidence="3">
    <location>
        <begin position="4"/>
        <end position="271"/>
    </location>
</feature>
<dbReference type="InterPro" id="IPR003010">
    <property type="entry name" value="C-N_Hydrolase"/>
</dbReference>
<organism evidence="4 5">
    <name type="scientific">Mesorhizobium shangrilense</name>
    <dbReference type="NCBI Taxonomy" id="460060"/>
    <lineage>
        <taxon>Bacteria</taxon>
        <taxon>Pseudomonadati</taxon>
        <taxon>Pseudomonadota</taxon>
        <taxon>Alphaproteobacteria</taxon>
        <taxon>Hyphomicrobiales</taxon>
        <taxon>Phyllobacteriaceae</taxon>
        <taxon>Mesorhizobium</taxon>
    </lineage>
</organism>
<dbReference type="PROSITE" id="PS00920">
    <property type="entry name" value="NITRIL_CHT_1"/>
    <property type="match status" value="1"/>
</dbReference>
<accession>A0ABV2DEJ8</accession>
<evidence type="ECO:0000259" key="3">
    <source>
        <dbReference type="PROSITE" id="PS50263"/>
    </source>
</evidence>
<dbReference type="Proteomes" id="UP001548832">
    <property type="component" value="Unassembled WGS sequence"/>
</dbReference>
<name>A0ABV2DEJ8_9HYPH</name>
<feature type="active site" description="Proton acceptor" evidence="2">
    <location>
        <position position="44"/>
    </location>
</feature>
<dbReference type="SUPFAM" id="SSF56317">
    <property type="entry name" value="Carbon-nitrogen hydrolase"/>
    <property type="match status" value="1"/>
</dbReference>
<dbReference type="CDD" id="cd07564">
    <property type="entry name" value="nitrilases_CHs"/>
    <property type="match status" value="1"/>
</dbReference>
<dbReference type="PANTHER" id="PTHR46044:SF1">
    <property type="entry name" value="CN HYDROLASE DOMAIN-CONTAINING PROTEIN"/>
    <property type="match status" value="1"/>
</dbReference>
<dbReference type="GO" id="GO:0016787">
    <property type="term" value="F:hydrolase activity"/>
    <property type="evidence" value="ECO:0007669"/>
    <property type="project" value="UniProtKB-KW"/>
</dbReference>
<dbReference type="InterPro" id="IPR036526">
    <property type="entry name" value="C-N_Hydrolase_sf"/>
</dbReference>
<dbReference type="EMBL" id="JBEWSZ010000001">
    <property type="protein sequence ID" value="MET2828419.1"/>
    <property type="molecule type" value="Genomic_DNA"/>
</dbReference>
<dbReference type="PANTHER" id="PTHR46044">
    <property type="entry name" value="NITRILASE"/>
    <property type="match status" value="1"/>
</dbReference>
<comment type="caution">
    <text evidence="4">The sequence shown here is derived from an EMBL/GenBank/DDBJ whole genome shotgun (WGS) entry which is preliminary data.</text>
</comment>
<dbReference type="PROSITE" id="PS50263">
    <property type="entry name" value="CN_HYDROLASE"/>
    <property type="match status" value="1"/>
</dbReference>
<evidence type="ECO:0000256" key="1">
    <source>
        <dbReference type="ARBA" id="ARBA00008129"/>
    </source>
</evidence>
<evidence type="ECO:0000313" key="4">
    <source>
        <dbReference type="EMBL" id="MET2828419.1"/>
    </source>
</evidence>
<comment type="similarity">
    <text evidence="1">Belongs to the carbon-nitrogen hydrolase superfamily. Nitrilase family.</text>
</comment>
<dbReference type="RefSeq" id="WP_354460416.1">
    <property type="nucleotide sequence ID" value="NZ_JBEWSZ010000001.1"/>
</dbReference>
<dbReference type="Pfam" id="PF00795">
    <property type="entry name" value="CN_hydrolase"/>
    <property type="match status" value="1"/>
</dbReference>
<proteinExistence type="inferred from homology"/>
<dbReference type="InterPro" id="IPR000132">
    <property type="entry name" value="Nitrilase/CN_hydratase_CS"/>
</dbReference>
<dbReference type="Gene3D" id="3.60.110.10">
    <property type="entry name" value="Carbon-nitrogen hydrolase"/>
    <property type="match status" value="1"/>
</dbReference>
<evidence type="ECO:0000313" key="5">
    <source>
        <dbReference type="Proteomes" id="UP001548832"/>
    </source>
</evidence>
<reference evidence="4 5" key="1">
    <citation type="submission" date="2024-06" db="EMBL/GenBank/DDBJ databases">
        <authorList>
            <person name="Kim D.-U."/>
        </authorList>
    </citation>
    <scope>NUCLEOTIDE SEQUENCE [LARGE SCALE GENOMIC DNA]</scope>
    <source>
        <strain evidence="4 5">KACC15460</strain>
    </source>
</reference>
<keyword evidence="4" id="KW-0378">Hydrolase</keyword>
<gene>
    <name evidence="4" type="ORF">ABVQ20_15665</name>
</gene>
<evidence type="ECO:0000256" key="2">
    <source>
        <dbReference type="PROSITE-ProRule" id="PRU10139"/>
    </source>
</evidence>
<sequence length="308" mass="32979">MTRFKAAVVQMASRPDDPLATAEAAAARLREAAANGARLVVFPEALVGGYPKGASFGAPIGLRKPEGRAAFARYHAAAIDPGGPEVAVLADAAAETGAFVVVGVIERDGATLYCTVLYIDGAKGVVGKHRKLMPTAGERLIWGFGDGSTLPVFRTELGSIGAVICWENYMPALRMHMYHQGVTLYCAPTADDRDTWLPTMQHIALEGRTFVLTACQHITRAAYGPDHESALGDEPDRVMMRGGSAIVSPMGRVLAGPDFSGETILYAEIDPDEVIRAKYDFDVTGHYARPDVFSLTVDTRAKQAVREV</sequence>
<keyword evidence="5" id="KW-1185">Reference proteome</keyword>
<protein>
    <submittedName>
        <fullName evidence="4">Carbon-nitrogen hydrolase family protein</fullName>
    </submittedName>
</protein>